<evidence type="ECO:0000313" key="1">
    <source>
        <dbReference type="EMBL" id="DAD31205.1"/>
    </source>
</evidence>
<comment type="caution">
    <text evidence="1">The sequence shown here is derived from an EMBL/GenBank/DDBJ whole genome shotgun (WGS) entry which is preliminary data.</text>
</comment>
<dbReference type="EMBL" id="DUZY01000003">
    <property type="protein sequence ID" value="DAD31205.1"/>
    <property type="molecule type" value="Genomic_DNA"/>
</dbReference>
<gene>
    <name evidence="1" type="ORF">HUJ06_010056</name>
</gene>
<proteinExistence type="predicted"/>
<reference evidence="1 2" key="1">
    <citation type="journal article" date="2020" name="Mol. Biol. Evol.">
        <title>Distinct Expression and Methylation Patterns for Genes with Different Fates following a Single Whole-Genome Duplication in Flowering Plants.</title>
        <authorList>
            <person name="Shi T."/>
            <person name="Rahmani R.S."/>
            <person name="Gugger P.F."/>
            <person name="Wang M."/>
            <person name="Li H."/>
            <person name="Zhang Y."/>
            <person name="Li Z."/>
            <person name="Wang Q."/>
            <person name="Van de Peer Y."/>
            <person name="Marchal K."/>
            <person name="Chen J."/>
        </authorList>
    </citation>
    <scope>NUCLEOTIDE SEQUENCE [LARGE SCALE GENOMIC DNA]</scope>
    <source>
        <tissue evidence="1">Leaf</tissue>
    </source>
</reference>
<accession>A0A822YJR0</accession>
<dbReference type="AlphaFoldDB" id="A0A822YJR0"/>
<dbReference type="Proteomes" id="UP000607653">
    <property type="component" value="Unassembled WGS sequence"/>
</dbReference>
<keyword evidence="2" id="KW-1185">Reference proteome</keyword>
<organism evidence="1 2">
    <name type="scientific">Nelumbo nucifera</name>
    <name type="common">Sacred lotus</name>
    <dbReference type="NCBI Taxonomy" id="4432"/>
    <lineage>
        <taxon>Eukaryota</taxon>
        <taxon>Viridiplantae</taxon>
        <taxon>Streptophyta</taxon>
        <taxon>Embryophyta</taxon>
        <taxon>Tracheophyta</taxon>
        <taxon>Spermatophyta</taxon>
        <taxon>Magnoliopsida</taxon>
        <taxon>Proteales</taxon>
        <taxon>Nelumbonaceae</taxon>
        <taxon>Nelumbo</taxon>
    </lineage>
</organism>
<sequence length="156" mass="16965">MVKEISFIRDILGRLQQANEESKCLHKPKALKALHTWTNVDIVAVLKRDAGGPHKDFGHHQAAEEAKGAYGLPGVKAADDGRVQRDGGPSIFHGNRGVLGGRGDIEDYIKWCRNGREGATVEGGAGAQEGKVFETVLEIQDRHNVVKEIEGKYGTL</sequence>
<protein>
    <submittedName>
        <fullName evidence="1">Uncharacterized protein</fullName>
    </submittedName>
</protein>
<evidence type="ECO:0000313" key="2">
    <source>
        <dbReference type="Proteomes" id="UP000607653"/>
    </source>
</evidence>
<name>A0A822YJR0_NELNU</name>